<evidence type="ECO:0000259" key="4">
    <source>
        <dbReference type="PROSITE" id="PS50043"/>
    </source>
</evidence>
<dbReference type="GO" id="GO:0006355">
    <property type="term" value="P:regulation of DNA-templated transcription"/>
    <property type="evidence" value="ECO:0007669"/>
    <property type="project" value="InterPro"/>
</dbReference>
<dbReference type="SUPFAM" id="SSF52172">
    <property type="entry name" value="CheY-like"/>
    <property type="match status" value="1"/>
</dbReference>
<dbReference type="STRING" id="187868.SAMN05192589_11620"/>
<dbReference type="PROSITE" id="PS50043">
    <property type="entry name" value="HTH_LUXR_2"/>
    <property type="match status" value="1"/>
</dbReference>
<keyword evidence="1 3" id="KW-0597">Phosphoprotein</keyword>
<name>A0A1G7CD27_9BURK</name>
<dbReference type="PANTHER" id="PTHR43214">
    <property type="entry name" value="TWO-COMPONENT RESPONSE REGULATOR"/>
    <property type="match status" value="1"/>
</dbReference>
<dbReference type="PROSITE" id="PS00622">
    <property type="entry name" value="HTH_LUXR_1"/>
    <property type="match status" value="1"/>
</dbReference>
<evidence type="ECO:0000256" key="1">
    <source>
        <dbReference type="ARBA" id="ARBA00022553"/>
    </source>
</evidence>
<feature type="modified residue" description="4-aspartylphosphate" evidence="3">
    <location>
        <position position="66"/>
    </location>
</feature>
<dbReference type="Proteomes" id="UP000198781">
    <property type="component" value="Unassembled WGS sequence"/>
</dbReference>
<feature type="domain" description="HTH luxR-type" evidence="4">
    <location>
        <begin position="157"/>
        <end position="223"/>
    </location>
</feature>
<protein>
    <submittedName>
        <fullName evidence="6">Two component transcriptional regulator, LuxR family</fullName>
    </submittedName>
</protein>
<dbReference type="SUPFAM" id="SSF46894">
    <property type="entry name" value="C-terminal effector domain of the bipartite response regulators"/>
    <property type="match status" value="1"/>
</dbReference>
<dbReference type="InterPro" id="IPR039420">
    <property type="entry name" value="WalR-like"/>
</dbReference>
<dbReference type="Pfam" id="PF00072">
    <property type="entry name" value="Response_reg"/>
    <property type="match status" value="1"/>
</dbReference>
<evidence type="ECO:0000313" key="6">
    <source>
        <dbReference type="EMBL" id="SDE37274.1"/>
    </source>
</evidence>
<dbReference type="AlphaFoldDB" id="A0A1G7CD27"/>
<dbReference type="InterPro" id="IPR000792">
    <property type="entry name" value="Tscrpt_reg_LuxR_C"/>
</dbReference>
<dbReference type="SMART" id="SM00421">
    <property type="entry name" value="HTH_LUXR"/>
    <property type="match status" value="1"/>
</dbReference>
<dbReference type="Gene3D" id="1.10.10.10">
    <property type="entry name" value="Winged helix-like DNA-binding domain superfamily/Winged helix DNA-binding domain"/>
    <property type="match status" value="1"/>
</dbReference>
<dbReference type="Gene3D" id="3.40.50.2300">
    <property type="match status" value="1"/>
</dbReference>
<reference evidence="6 7" key="1">
    <citation type="submission" date="2016-10" db="EMBL/GenBank/DDBJ databases">
        <authorList>
            <person name="de Groot N.N."/>
        </authorList>
    </citation>
    <scope>NUCLEOTIDE SEQUENCE [LARGE SCALE GENOMIC DNA]</scope>
    <source>
        <strain evidence="6 7">DSM 16619</strain>
    </source>
</reference>
<dbReference type="PROSITE" id="PS50110">
    <property type="entry name" value="RESPONSE_REGULATORY"/>
    <property type="match status" value="1"/>
</dbReference>
<dbReference type="InterPro" id="IPR001789">
    <property type="entry name" value="Sig_transdc_resp-reg_receiver"/>
</dbReference>
<dbReference type="InterPro" id="IPR011006">
    <property type="entry name" value="CheY-like_superfamily"/>
</dbReference>
<evidence type="ECO:0000259" key="5">
    <source>
        <dbReference type="PROSITE" id="PS50110"/>
    </source>
</evidence>
<evidence type="ECO:0000256" key="2">
    <source>
        <dbReference type="ARBA" id="ARBA00023125"/>
    </source>
</evidence>
<dbReference type="GO" id="GO:0000160">
    <property type="term" value="P:phosphorelay signal transduction system"/>
    <property type="evidence" value="ECO:0007669"/>
    <property type="project" value="InterPro"/>
</dbReference>
<dbReference type="Pfam" id="PF00196">
    <property type="entry name" value="GerE"/>
    <property type="match status" value="1"/>
</dbReference>
<dbReference type="EMBL" id="FMZC01000016">
    <property type="protein sequence ID" value="SDE37274.1"/>
    <property type="molecule type" value="Genomic_DNA"/>
</dbReference>
<sequence>MSFSESLRPGGDNYGLVVDDHPLVAHGMTAFLRLHKKLDDAVSAGSAPEALRTIAQRGAPAIALVDFWLADGATSLFIRDVLALAPSTRVLMVSGDSHPAVVLKARAAGAHGFVHKQEVPEVFAAAVTEVLEGGTWFDAAADGAVPVSDAPLAREVPLSPAELGLTPRQGEILAMLLQGLPNRPIATALNVSEHTVKEHVTAILHKLQARNRVEAIAKLRGVRLELPASPYPR</sequence>
<keyword evidence="7" id="KW-1185">Reference proteome</keyword>
<dbReference type="InterPro" id="IPR058245">
    <property type="entry name" value="NreC/VraR/RcsB-like_REC"/>
</dbReference>
<dbReference type="CDD" id="cd06170">
    <property type="entry name" value="LuxR_C_like"/>
    <property type="match status" value="1"/>
</dbReference>
<evidence type="ECO:0000256" key="3">
    <source>
        <dbReference type="PROSITE-ProRule" id="PRU00169"/>
    </source>
</evidence>
<dbReference type="SMART" id="SM00448">
    <property type="entry name" value="REC"/>
    <property type="match status" value="1"/>
</dbReference>
<dbReference type="PRINTS" id="PR00038">
    <property type="entry name" value="HTHLUXR"/>
</dbReference>
<feature type="domain" description="Response regulatory" evidence="5">
    <location>
        <begin position="14"/>
        <end position="131"/>
    </location>
</feature>
<dbReference type="InterPro" id="IPR016032">
    <property type="entry name" value="Sig_transdc_resp-reg_C-effctor"/>
</dbReference>
<proteinExistence type="predicted"/>
<organism evidence="6 7">
    <name type="scientific">Paracidovorax valerianellae</name>
    <dbReference type="NCBI Taxonomy" id="187868"/>
    <lineage>
        <taxon>Bacteria</taxon>
        <taxon>Pseudomonadati</taxon>
        <taxon>Pseudomonadota</taxon>
        <taxon>Betaproteobacteria</taxon>
        <taxon>Burkholderiales</taxon>
        <taxon>Comamonadaceae</taxon>
        <taxon>Paracidovorax</taxon>
    </lineage>
</organism>
<dbReference type="InterPro" id="IPR036388">
    <property type="entry name" value="WH-like_DNA-bd_sf"/>
</dbReference>
<dbReference type="PANTHER" id="PTHR43214:SF38">
    <property type="entry name" value="NITRATE_NITRITE RESPONSE REGULATOR PROTEIN NARL"/>
    <property type="match status" value="1"/>
</dbReference>
<dbReference type="CDD" id="cd17535">
    <property type="entry name" value="REC_NarL-like"/>
    <property type="match status" value="1"/>
</dbReference>
<keyword evidence="2" id="KW-0238">DNA-binding</keyword>
<dbReference type="RefSeq" id="WP_245711474.1">
    <property type="nucleotide sequence ID" value="NZ_FMZC01000016.1"/>
</dbReference>
<evidence type="ECO:0000313" key="7">
    <source>
        <dbReference type="Proteomes" id="UP000198781"/>
    </source>
</evidence>
<gene>
    <name evidence="6" type="ORF">SAMN05192589_11620</name>
</gene>
<dbReference type="GO" id="GO:0003677">
    <property type="term" value="F:DNA binding"/>
    <property type="evidence" value="ECO:0007669"/>
    <property type="project" value="UniProtKB-KW"/>
</dbReference>
<accession>A0A1G7CD27</accession>